<name>A0ABY8R9T4_PARBF</name>
<sequence length="63" mass="7073">MDRDTMIEFRELLLSLAETVDGMVALEDKGERGEEVDENEVNALVGKFMLDTVKLNQWAVSNG</sequence>
<evidence type="ECO:0000313" key="2">
    <source>
        <dbReference type="Proteomes" id="UP001239169"/>
    </source>
</evidence>
<geneLocation type="plasmid" evidence="1 2">
    <name>unnamed1</name>
</geneLocation>
<keyword evidence="1" id="KW-0614">Plasmid</keyword>
<evidence type="ECO:0000313" key="1">
    <source>
        <dbReference type="EMBL" id="WGX77418.1"/>
    </source>
</evidence>
<protein>
    <submittedName>
        <fullName evidence="1">Uncharacterized protein</fullName>
    </submittedName>
</protein>
<proteinExistence type="predicted"/>
<organism evidence="1 2">
    <name type="scientific">Paraclostridium bifermentans</name>
    <name type="common">Clostridium bifermentans</name>
    <dbReference type="NCBI Taxonomy" id="1490"/>
    <lineage>
        <taxon>Bacteria</taxon>
        <taxon>Bacillati</taxon>
        <taxon>Bacillota</taxon>
        <taxon>Clostridia</taxon>
        <taxon>Peptostreptococcales</taxon>
        <taxon>Peptostreptococcaceae</taxon>
        <taxon>Paraclostridium</taxon>
    </lineage>
</organism>
<reference evidence="1 2" key="1">
    <citation type="submission" date="2023-04" db="EMBL/GenBank/DDBJ databases">
        <title>Bacteria Genome Submission.</title>
        <authorList>
            <person name="Isaac P."/>
        </authorList>
    </citation>
    <scope>NUCLEOTIDE SEQUENCE [LARGE SCALE GENOMIC DNA]</scope>
    <source>
        <strain evidence="1 2">SampleS7P1</strain>
        <plasmid evidence="1 2">unnamed1</plasmid>
    </source>
</reference>
<dbReference type="EMBL" id="CP124686">
    <property type="protein sequence ID" value="WGX77418.1"/>
    <property type="molecule type" value="Genomic_DNA"/>
</dbReference>
<dbReference type="Proteomes" id="UP001239169">
    <property type="component" value="Plasmid unnamed1"/>
</dbReference>
<accession>A0ABY8R9T4</accession>
<gene>
    <name evidence="1" type="ORF">QJS64_19315</name>
</gene>
<keyword evidence="2" id="KW-1185">Reference proteome</keyword>